<accession>A0A382QQV9</accession>
<gene>
    <name evidence="1" type="ORF">METZ01_LOCUS339575</name>
</gene>
<protein>
    <submittedName>
        <fullName evidence="1">Uncharacterized protein</fullName>
    </submittedName>
</protein>
<dbReference type="EMBL" id="UINC01115584">
    <property type="protein sequence ID" value="SVC86721.1"/>
    <property type="molecule type" value="Genomic_DNA"/>
</dbReference>
<dbReference type="AlphaFoldDB" id="A0A382QQV9"/>
<sequence>MDIQVKKIAFTTLLLFAANTWAAEELPIELTCEIGHLIVYYHITGSTDTTWWQNHSTNRFDAHSRLEVFWDYRENKVRNPVRDLEINTDSISFFTRINRPNYRYRMYTYINRLTGKASMWLSSSRIGVERYIVPFDGRCIKGFWGYEKNVF</sequence>
<name>A0A382QQV9_9ZZZZ</name>
<organism evidence="1">
    <name type="scientific">marine metagenome</name>
    <dbReference type="NCBI Taxonomy" id="408172"/>
    <lineage>
        <taxon>unclassified sequences</taxon>
        <taxon>metagenomes</taxon>
        <taxon>ecological metagenomes</taxon>
    </lineage>
</organism>
<reference evidence="1" key="1">
    <citation type="submission" date="2018-05" db="EMBL/GenBank/DDBJ databases">
        <authorList>
            <person name="Lanie J.A."/>
            <person name="Ng W.-L."/>
            <person name="Kazmierczak K.M."/>
            <person name="Andrzejewski T.M."/>
            <person name="Davidsen T.M."/>
            <person name="Wayne K.J."/>
            <person name="Tettelin H."/>
            <person name="Glass J.I."/>
            <person name="Rusch D."/>
            <person name="Podicherti R."/>
            <person name="Tsui H.-C.T."/>
            <person name="Winkler M.E."/>
        </authorList>
    </citation>
    <scope>NUCLEOTIDE SEQUENCE</scope>
</reference>
<evidence type="ECO:0000313" key="1">
    <source>
        <dbReference type="EMBL" id="SVC86721.1"/>
    </source>
</evidence>
<proteinExistence type="predicted"/>